<sequence>MTFYKVVYPLPSEVTIDTAIVNYSQTLCDKDNHEPLLDLITRYSNELDLPLDFLFSINNNLAWKGDEYLPTLPRSIDGQFELFAITENENHRGYFIKESYLISFVESLIEVGIEVFDEGYYLWEYICEMVRTTKHTDKPSRAEFFFLFGNLEDCQYYIDQRSIPGATSVAQIVSVEIIDGVPPFKGDMSLWDLIPNNATFRQAASMIDDYWSGRTSDKPVYEYLFQGKCKLFPL</sequence>
<protein>
    <submittedName>
        <fullName evidence="1">Uncharacterized protein</fullName>
    </submittedName>
</protein>
<gene>
    <name evidence="1" type="ORF">DN068_15990</name>
</gene>
<dbReference type="OrthoDB" id="1493517at2"/>
<accession>A0A2W2AUC3</accession>
<organism evidence="1 2">
    <name type="scientific">Taibaiella soli</name>
    <dbReference type="NCBI Taxonomy" id="1649169"/>
    <lineage>
        <taxon>Bacteria</taxon>
        <taxon>Pseudomonadati</taxon>
        <taxon>Bacteroidota</taxon>
        <taxon>Chitinophagia</taxon>
        <taxon>Chitinophagales</taxon>
        <taxon>Chitinophagaceae</taxon>
        <taxon>Taibaiella</taxon>
    </lineage>
</organism>
<keyword evidence="2" id="KW-1185">Reference proteome</keyword>
<proteinExistence type="predicted"/>
<reference evidence="1 2" key="1">
    <citation type="submission" date="2018-06" db="EMBL/GenBank/DDBJ databases">
        <title>Mucibacter soli gen. nov., sp. nov., a new member of the family Chitinophagaceae producing mucin.</title>
        <authorList>
            <person name="Kim M.-K."/>
            <person name="Park S."/>
            <person name="Kim T.-S."/>
            <person name="Joung Y."/>
            <person name="Han J.-H."/>
            <person name="Kim S.B."/>
        </authorList>
    </citation>
    <scope>NUCLEOTIDE SEQUENCE [LARGE SCALE GENOMIC DNA]</scope>
    <source>
        <strain evidence="1 2">R1-15</strain>
    </source>
</reference>
<name>A0A2W2AUC3_9BACT</name>
<dbReference type="RefSeq" id="WP_110999948.1">
    <property type="nucleotide sequence ID" value="NZ_QKTW01000022.1"/>
</dbReference>
<dbReference type="EMBL" id="QKTW01000022">
    <property type="protein sequence ID" value="PZF71574.1"/>
    <property type="molecule type" value="Genomic_DNA"/>
</dbReference>
<dbReference type="Proteomes" id="UP000248745">
    <property type="component" value="Unassembled WGS sequence"/>
</dbReference>
<evidence type="ECO:0000313" key="2">
    <source>
        <dbReference type="Proteomes" id="UP000248745"/>
    </source>
</evidence>
<dbReference type="AlphaFoldDB" id="A0A2W2AUC3"/>
<evidence type="ECO:0000313" key="1">
    <source>
        <dbReference type="EMBL" id="PZF71574.1"/>
    </source>
</evidence>
<dbReference type="SUPFAM" id="SSF56399">
    <property type="entry name" value="ADP-ribosylation"/>
    <property type="match status" value="1"/>
</dbReference>
<comment type="caution">
    <text evidence="1">The sequence shown here is derived from an EMBL/GenBank/DDBJ whole genome shotgun (WGS) entry which is preliminary data.</text>
</comment>